<organism evidence="3">
    <name type="scientific">Schistocephalus solidus</name>
    <name type="common">Tapeworm</name>
    <dbReference type="NCBI Taxonomy" id="70667"/>
    <lineage>
        <taxon>Eukaryota</taxon>
        <taxon>Metazoa</taxon>
        <taxon>Spiralia</taxon>
        <taxon>Lophotrochozoa</taxon>
        <taxon>Platyhelminthes</taxon>
        <taxon>Cestoda</taxon>
        <taxon>Eucestoda</taxon>
        <taxon>Diphyllobothriidea</taxon>
        <taxon>Diphyllobothriidae</taxon>
        <taxon>Schistocephalus</taxon>
    </lineage>
</organism>
<dbReference type="PANTHER" id="PTHR10760">
    <property type="entry name" value="TORSIN"/>
    <property type="match status" value="1"/>
</dbReference>
<dbReference type="GO" id="GO:0016887">
    <property type="term" value="F:ATP hydrolysis activity"/>
    <property type="evidence" value="ECO:0007669"/>
    <property type="project" value="InterPro"/>
</dbReference>
<dbReference type="PANTHER" id="PTHR10760:SF2">
    <property type="entry name" value="LD13476P-RELATED"/>
    <property type="match status" value="1"/>
</dbReference>
<comment type="similarity">
    <text evidence="1">Belongs to the ClpA/ClpB family. Torsin subfamily.</text>
</comment>
<dbReference type="PRINTS" id="PR00300">
    <property type="entry name" value="CLPPROTEASEA"/>
</dbReference>
<dbReference type="GO" id="GO:0071218">
    <property type="term" value="P:cellular response to misfolded protein"/>
    <property type="evidence" value="ECO:0007669"/>
    <property type="project" value="TreeGrafter"/>
</dbReference>
<accession>A0A0X3NVH6</accession>
<sequence>MFGIYPRVSRVFSESMSFRFTILLLSLLSHSLDVITGFPFISVIPPLAGWLAYQVSDHLECLARECCKTAVNFSSAKLREDLKTRLHGQHIAEERLYNHVKAHMDDRNPRKALVLSLHGFTGVGKNFASSIIVSNILRKGEKSRFYHFYDSTIHFPHEDLVNEYKTRLQSEVRNAVASCAVSIFVFDEVHKMPPGVLNALVPFLGFSKSIDGLDFRRSIFIFIGNSGGTVINEYLLEAVSQGRQRSSIQYGDMRRNLAKAVFNEKGAFKLSNLIDQHLITALVPFLPLQEVHVRQCITDAAARMFVEATEEMKDFVVDELDWGPNDMHIFSESGCKLIYEKVGFYLQHSGLAEETDNDSILQDPLAP</sequence>
<dbReference type="InterPro" id="IPR001270">
    <property type="entry name" value="ClpA/B"/>
</dbReference>
<dbReference type="GO" id="GO:0005737">
    <property type="term" value="C:cytoplasm"/>
    <property type="evidence" value="ECO:0007669"/>
    <property type="project" value="UniProtKB-ARBA"/>
</dbReference>
<protein>
    <recommendedName>
        <fullName evidence="2">Torsin-1A C-terminal domain-containing protein</fullName>
    </recommendedName>
</protein>
<evidence type="ECO:0000256" key="1">
    <source>
        <dbReference type="ARBA" id="ARBA00006235"/>
    </source>
</evidence>
<proteinExistence type="inferred from homology"/>
<dbReference type="InterPro" id="IPR049337">
    <property type="entry name" value="TOR1A_C"/>
</dbReference>
<evidence type="ECO:0000313" key="3">
    <source>
        <dbReference type="EMBL" id="JAP43709.1"/>
    </source>
</evidence>
<reference evidence="3" key="1">
    <citation type="submission" date="2016-01" db="EMBL/GenBank/DDBJ databases">
        <title>Reference transcriptome for the parasite Schistocephalus solidus: insights into the molecular evolution of parasitism.</title>
        <authorList>
            <person name="Hebert F.O."/>
            <person name="Grambauer S."/>
            <person name="Barber I."/>
            <person name="Landry C.R."/>
            <person name="Aubin-Horth N."/>
        </authorList>
    </citation>
    <scope>NUCLEOTIDE SEQUENCE</scope>
</reference>
<dbReference type="InterPro" id="IPR027417">
    <property type="entry name" value="P-loop_NTPase"/>
</dbReference>
<dbReference type="GO" id="GO:0012505">
    <property type="term" value="C:endomembrane system"/>
    <property type="evidence" value="ECO:0007669"/>
    <property type="project" value="UniProtKB-ARBA"/>
</dbReference>
<dbReference type="GO" id="GO:0005524">
    <property type="term" value="F:ATP binding"/>
    <property type="evidence" value="ECO:0007669"/>
    <property type="project" value="InterPro"/>
</dbReference>
<name>A0A0X3NVH6_SCHSO</name>
<dbReference type="SUPFAM" id="SSF52540">
    <property type="entry name" value="P-loop containing nucleoside triphosphate hydrolases"/>
    <property type="match status" value="1"/>
</dbReference>
<dbReference type="Pfam" id="PF21376">
    <property type="entry name" value="TOR1A_C"/>
    <property type="match status" value="1"/>
</dbReference>
<dbReference type="AlphaFoldDB" id="A0A0X3NVH6"/>
<dbReference type="Pfam" id="PF06309">
    <property type="entry name" value="Torsin"/>
    <property type="match status" value="1"/>
</dbReference>
<dbReference type="InterPro" id="IPR010448">
    <property type="entry name" value="Torsin"/>
</dbReference>
<feature type="domain" description="Torsin-1A C-terminal" evidence="2">
    <location>
        <begin position="292"/>
        <end position="345"/>
    </location>
</feature>
<evidence type="ECO:0000259" key="2">
    <source>
        <dbReference type="Pfam" id="PF21376"/>
    </source>
</evidence>
<gene>
    <name evidence="3" type="ORF">TR113982</name>
</gene>
<dbReference type="EMBL" id="GEEE01019516">
    <property type="protein sequence ID" value="JAP43709.1"/>
    <property type="molecule type" value="Transcribed_RNA"/>
</dbReference>
<dbReference type="Gene3D" id="3.40.50.300">
    <property type="entry name" value="P-loop containing nucleotide triphosphate hydrolases"/>
    <property type="match status" value="1"/>
</dbReference>